<dbReference type="PROSITE" id="PS51900">
    <property type="entry name" value="CB"/>
    <property type="match status" value="1"/>
</dbReference>
<keyword evidence="1 2" id="KW-0238">DNA-binding</keyword>
<gene>
    <name evidence="4" type="ORF">B0I32_117233</name>
</gene>
<organism evidence="4 5">
    <name type="scientific">Nonomuraea fuscirosea</name>
    <dbReference type="NCBI Taxonomy" id="1291556"/>
    <lineage>
        <taxon>Bacteria</taxon>
        <taxon>Bacillati</taxon>
        <taxon>Actinomycetota</taxon>
        <taxon>Actinomycetes</taxon>
        <taxon>Streptosporangiales</taxon>
        <taxon>Streptosporangiaceae</taxon>
        <taxon>Nonomuraea</taxon>
    </lineage>
</organism>
<dbReference type="GO" id="GO:0015074">
    <property type="term" value="P:DNA integration"/>
    <property type="evidence" value="ECO:0007669"/>
    <property type="project" value="InterPro"/>
</dbReference>
<evidence type="ECO:0000259" key="3">
    <source>
        <dbReference type="PROSITE" id="PS51900"/>
    </source>
</evidence>
<dbReference type="InterPro" id="IPR044068">
    <property type="entry name" value="CB"/>
</dbReference>
<feature type="domain" description="Core-binding (CB)" evidence="3">
    <location>
        <begin position="22"/>
        <end position="74"/>
    </location>
</feature>
<accession>A0A2T0MQT4</accession>
<dbReference type="AlphaFoldDB" id="A0A2T0MQT4"/>
<dbReference type="Pfam" id="PF02899">
    <property type="entry name" value="Phage_int_SAM_1"/>
    <property type="match status" value="1"/>
</dbReference>
<comment type="caution">
    <text evidence="4">The sequence shown here is derived from an EMBL/GenBank/DDBJ whole genome shotgun (WGS) entry which is preliminary data.</text>
</comment>
<dbReference type="InterPro" id="IPR004107">
    <property type="entry name" value="Integrase_SAM-like_N"/>
</dbReference>
<dbReference type="EMBL" id="PVNG01000017">
    <property type="protein sequence ID" value="PRX60466.1"/>
    <property type="molecule type" value="Genomic_DNA"/>
</dbReference>
<reference evidence="4 5" key="1">
    <citation type="submission" date="2018-03" db="EMBL/GenBank/DDBJ databases">
        <title>Genomic Encyclopedia of Type Strains, Phase III (KMG-III): the genomes of soil and plant-associated and newly described type strains.</title>
        <authorList>
            <person name="Whitman W."/>
        </authorList>
    </citation>
    <scope>NUCLEOTIDE SEQUENCE [LARGE SCALE GENOMIC DNA]</scope>
    <source>
        <strain evidence="4 5">CGMCC 4.7104</strain>
    </source>
</reference>
<name>A0A2T0MQT4_9ACTN</name>
<sequence>MRVVRERDGRIVRRVRPVNDEGEPVGPVRRLLDHLRDREFSPNTLSAYGYDLKYLFTFLDRESLDWQDFRAPSR</sequence>
<dbReference type="InterPro" id="IPR010998">
    <property type="entry name" value="Integrase_recombinase_N"/>
</dbReference>
<evidence type="ECO:0000313" key="5">
    <source>
        <dbReference type="Proteomes" id="UP000238312"/>
    </source>
</evidence>
<evidence type="ECO:0000313" key="4">
    <source>
        <dbReference type="EMBL" id="PRX60466.1"/>
    </source>
</evidence>
<dbReference type="Proteomes" id="UP000238312">
    <property type="component" value="Unassembled WGS sequence"/>
</dbReference>
<keyword evidence="5" id="KW-1185">Reference proteome</keyword>
<evidence type="ECO:0000256" key="2">
    <source>
        <dbReference type="PROSITE-ProRule" id="PRU01248"/>
    </source>
</evidence>
<dbReference type="GO" id="GO:0003677">
    <property type="term" value="F:DNA binding"/>
    <property type="evidence" value="ECO:0007669"/>
    <property type="project" value="UniProtKB-UniRule"/>
</dbReference>
<protein>
    <submittedName>
        <fullName evidence="4">Phage integrase family protein with SAM-like domain</fullName>
    </submittedName>
</protein>
<evidence type="ECO:0000256" key="1">
    <source>
        <dbReference type="ARBA" id="ARBA00023125"/>
    </source>
</evidence>
<dbReference type="Gene3D" id="1.10.150.130">
    <property type="match status" value="1"/>
</dbReference>
<proteinExistence type="predicted"/>